<gene>
    <name evidence="1" type="ORF">FOB60_004614</name>
</gene>
<dbReference type="OrthoDB" id="4024075at2759"/>
<dbReference type="EMBL" id="JABWAB010000007">
    <property type="protein sequence ID" value="KAF6047078.1"/>
    <property type="molecule type" value="Genomic_DNA"/>
</dbReference>
<evidence type="ECO:0008006" key="3">
    <source>
        <dbReference type="Google" id="ProtNLM"/>
    </source>
</evidence>
<evidence type="ECO:0000313" key="1">
    <source>
        <dbReference type="EMBL" id="KAF6047078.1"/>
    </source>
</evidence>
<sequence length="206" mass="23766">MILFRVGKENHNIKLKGVINFKSELHTDRYVDRLGNCFSLDTGQMALESEIAPLESCISYSDYNETFYLNESEVDNSQSEMECNSVDVDVNISSEQEETCKRERGPYRYYSEVQKQTFWQLVIEEGDSAYKAAQALNISLQTASTWKRNWNQRVICELNGIYEEPKKRGVLIETKYLVLDNAAIHKRRDLELLVASSGMELVFLPP</sequence>
<name>A0A8X7NHS1_CANPA</name>
<dbReference type="AlphaFoldDB" id="A0A8X7NHS1"/>
<organism evidence="1 2">
    <name type="scientific">Candida parapsilosis</name>
    <name type="common">Yeast</name>
    <dbReference type="NCBI Taxonomy" id="5480"/>
    <lineage>
        <taxon>Eukaryota</taxon>
        <taxon>Fungi</taxon>
        <taxon>Dikarya</taxon>
        <taxon>Ascomycota</taxon>
        <taxon>Saccharomycotina</taxon>
        <taxon>Pichiomycetes</taxon>
        <taxon>Debaryomycetaceae</taxon>
        <taxon>Candida/Lodderomyces clade</taxon>
        <taxon>Candida</taxon>
    </lineage>
</organism>
<evidence type="ECO:0000313" key="2">
    <source>
        <dbReference type="Proteomes" id="UP000590412"/>
    </source>
</evidence>
<accession>A0A8X7NHS1</accession>
<dbReference type="Proteomes" id="UP000590412">
    <property type="component" value="Unassembled WGS sequence"/>
</dbReference>
<comment type="caution">
    <text evidence="1">The sequence shown here is derived from an EMBL/GenBank/DDBJ whole genome shotgun (WGS) entry which is preliminary data.</text>
</comment>
<protein>
    <recommendedName>
        <fullName evidence="3">Tc1-like transposase DDE domain-containing protein</fullName>
    </recommendedName>
</protein>
<proteinExistence type="predicted"/>
<reference evidence="1" key="1">
    <citation type="submission" date="2020-03" db="EMBL/GenBank/DDBJ databases">
        <title>FDA dAtabase for Regulatory Grade micrObial Sequences (FDA-ARGOS): Supporting development and validation of Infectious Disease Dx tests.</title>
        <authorList>
            <person name="Campos J."/>
            <person name="Goldberg B."/>
            <person name="Tallon L."/>
            <person name="Sadzewicz L."/>
            <person name="Vavikolanu K."/>
            <person name="Mehta A."/>
            <person name="Aluvathingal J."/>
            <person name="Nadendla S."/>
            <person name="Nandy P."/>
            <person name="Geyer C."/>
            <person name="Yan Y."/>
            <person name="Sichtig H."/>
        </authorList>
    </citation>
    <scope>NUCLEOTIDE SEQUENCE [LARGE SCALE GENOMIC DNA]</scope>
    <source>
        <strain evidence="1">FDAARGOS_652</strain>
    </source>
</reference>